<evidence type="ECO:0000256" key="5">
    <source>
        <dbReference type="ARBA" id="ARBA00022741"/>
    </source>
</evidence>
<evidence type="ECO:0000256" key="2">
    <source>
        <dbReference type="ARBA" id="ARBA00008748"/>
    </source>
</evidence>
<reference evidence="11" key="1">
    <citation type="journal article" date="2017" name="Appl. Environ. Microbiol.">
        <title>Staphylococcus edaphicus sp. nov., isolated in Antarctica, harbours mecC gene and genomic islands with suspected role in adaptation to extreme environment.</title>
        <authorList>
            <person name="Pantucek R."/>
            <person name="Sedlacek I."/>
            <person name="Indrakova A."/>
            <person name="Vrbovska V."/>
            <person name="Maslanova I."/>
            <person name="Kovarovic V."/>
            <person name="Svec P."/>
            <person name="Kralova S."/>
            <person name="Kristofova L."/>
            <person name="Keklakova J."/>
            <person name="Petras P."/>
            <person name="Doskar J."/>
        </authorList>
    </citation>
    <scope>NUCLEOTIDE SEQUENCE</scope>
    <source>
        <strain evidence="11">CCM 8730</strain>
    </source>
</reference>
<dbReference type="Pfam" id="PF00871">
    <property type="entry name" value="Acetate_kinase"/>
    <property type="match status" value="1"/>
</dbReference>
<dbReference type="PIRSF" id="PIRSF036458">
    <property type="entry name" value="Butyrate_kin"/>
    <property type="match status" value="1"/>
</dbReference>
<dbReference type="GO" id="GO:0008776">
    <property type="term" value="F:acetate kinase activity"/>
    <property type="evidence" value="ECO:0007669"/>
    <property type="project" value="TreeGrafter"/>
</dbReference>
<dbReference type="InterPro" id="IPR011245">
    <property type="entry name" value="Butyrate_kin"/>
</dbReference>
<reference evidence="11" key="3">
    <citation type="submission" date="2017-10" db="EMBL/GenBank/DDBJ databases">
        <authorList>
            <person name="Vrbovska V."/>
            <person name="Kovarovic V."/>
            <person name="Indrakova A."/>
        </authorList>
    </citation>
    <scope>NUCLEOTIDE SEQUENCE</scope>
    <source>
        <strain evidence="11">CCM 8730</strain>
    </source>
</reference>
<keyword evidence="6 9" id="KW-0418">Kinase</keyword>
<organism evidence="11 13">
    <name type="scientific">Staphylococcus edaphicus</name>
    <dbReference type="NCBI Taxonomy" id="1955013"/>
    <lineage>
        <taxon>Bacteria</taxon>
        <taxon>Bacillati</taxon>
        <taxon>Bacillota</taxon>
        <taxon>Bacilli</taxon>
        <taxon>Bacillales</taxon>
        <taxon>Staphylococcaceae</taxon>
        <taxon>Staphylococcus</taxon>
    </lineage>
</organism>
<evidence type="ECO:0000256" key="1">
    <source>
        <dbReference type="ARBA" id="ARBA00004496"/>
    </source>
</evidence>
<evidence type="ECO:0000313" key="12">
    <source>
        <dbReference type="EMBL" id="UQW80351.1"/>
    </source>
</evidence>
<dbReference type="InterPro" id="IPR023865">
    <property type="entry name" value="Aliphatic_acid_kinase_CS"/>
</dbReference>
<evidence type="ECO:0000313" key="13">
    <source>
        <dbReference type="Proteomes" id="UP000223828"/>
    </source>
</evidence>
<dbReference type="GO" id="GO:0047761">
    <property type="term" value="F:butyrate kinase activity"/>
    <property type="evidence" value="ECO:0007669"/>
    <property type="project" value="UniProtKB-UniRule"/>
</dbReference>
<keyword evidence="14" id="KW-1185">Reference proteome</keyword>
<keyword evidence="3 9" id="KW-0963">Cytoplasm</keyword>
<dbReference type="InterPro" id="IPR043129">
    <property type="entry name" value="ATPase_NBD"/>
</dbReference>
<evidence type="ECO:0000313" key="11">
    <source>
        <dbReference type="EMBL" id="PHK49787.1"/>
    </source>
</evidence>
<comment type="similarity">
    <text evidence="2 9 10">Belongs to the acetokinase family.</text>
</comment>
<evidence type="ECO:0000256" key="8">
    <source>
        <dbReference type="ARBA" id="ARBA00048596"/>
    </source>
</evidence>
<dbReference type="NCBIfam" id="TIGR02707">
    <property type="entry name" value="butyr_kinase"/>
    <property type="match status" value="1"/>
</dbReference>
<keyword evidence="4 9" id="KW-0808">Transferase</keyword>
<gene>
    <name evidence="9 11" type="primary">buk</name>
    <name evidence="11" type="ORF">BTJ66_06850</name>
    <name evidence="12" type="ORF">MNY58_06940</name>
</gene>
<dbReference type="GO" id="GO:0006083">
    <property type="term" value="P:acetate metabolic process"/>
    <property type="evidence" value="ECO:0007669"/>
    <property type="project" value="TreeGrafter"/>
</dbReference>
<comment type="subcellular location">
    <subcellularLocation>
        <location evidence="1 9">Cytoplasm</location>
    </subcellularLocation>
</comment>
<dbReference type="RefSeq" id="WP_099090226.1">
    <property type="nucleotide sequence ID" value="NZ_CP093217.1"/>
</dbReference>
<sequence>MARILILNLGSTSSKIAIYENTTCIQNKTIRHNIQLTSLKLIDQKEPRMKLIKYFIEQTVGMDFSQFHAIACRGGIVKPISGGVYRIDKAMYNELKVFKYGIHASNLSGIIGYELGSFLNIPVFTVDPVVVDELMPIAKVTGIKGIERRSVFHALNQKAVARHYAMSVEKTYADINVIVAHLGGGITVGAHKNGNVVDVNDGLLGEGPFSPERTGSIPNDQLYNYGYQHNFTPTEMNHFLSKEGGFISMFKTNDLSQLSSEYHTNPDVQFAFDALAYQIAKAIGERSIVFQGKIDQIILTGGLSYNTQLVENIKGFVSWLAPVSVYPGEQEMEAMASRTLAVLTGDEKVKAYS</sequence>
<evidence type="ECO:0000256" key="10">
    <source>
        <dbReference type="RuleBase" id="RU003835"/>
    </source>
</evidence>
<dbReference type="PROSITE" id="PS01076">
    <property type="entry name" value="ACETATE_KINASE_2"/>
    <property type="match status" value="1"/>
</dbReference>
<name>A0A2C6WQQ5_9STAP</name>
<dbReference type="InterPro" id="IPR000890">
    <property type="entry name" value="Aliphatic_acid_kin_short-chain"/>
</dbReference>
<dbReference type="EMBL" id="CP093217">
    <property type="protein sequence ID" value="UQW80351.1"/>
    <property type="molecule type" value="Genomic_DNA"/>
</dbReference>
<dbReference type="EMBL" id="MRZN01000008">
    <property type="protein sequence ID" value="PHK49787.1"/>
    <property type="molecule type" value="Genomic_DNA"/>
</dbReference>
<dbReference type="GO" id="GO:0005737">
    <property type="term" value="C:cytoplasm"/>
    <property type="evidence" value="ECO:0007669"/>
    <property type="project" value="UniProtKB-SubCell"/>
</dbReference>
<evidence type="ECO:0000256" key="6">
    <source>
        <dbReference type="ARBA" id="ARBA00022777"/>
    </source>
</evidence>
<dbReference type="PROSITE" id="PS01075">
    <property type="entry name" value="ACETATE_KINASE_1"/>
    <property type="match status" value="1"/>
</dbReference>
<dbReference type="Proteomes" id="UP000223828">
    <property type="component" value="Unassembled WGS sequence"/>
</dbReference>
<dbReference type="HAMAP" id="MF_00542">
    <property type="entry name" value="Butyrate_kinase"/>
    <property type="match status" value="1"/>
</dbReference>
<dbReference type="NCBIfam" id="NF002834">
    <property type="entry name" value="PRK03011.1-5"/>
    <property type="match status" value="1"/>
</dbReference>
<comment type="catalytic activity">
    <reaction evidence="8 9">
        <text>butanoate + ATP = butanoyl phosphate + ADP</text>
        <dbReference type="Rhea" id="RHEA:13585"/>
        <dbReference type="ChEBI" id="CHEBI:17968"/>
        <dbReference type="ChEBI" id="CHEBI:30616"/>
        <dbReference type="ChEBI" id="CHEBI:58079"/>
        <dbReference type="ChEBI" id="CHEBI:456216"/>
        <dbReference type="EC" id="2.7.2.7"/>
    </reaction>
</comment>
<reference evidence="12" key="4">
    <citation type="submission" date="2022-03" db="EMBL/GenBank/DDBJ databases">
        <title>Complete Genome Sequence of Staphylococcus edaphicus strain CCM 8731.</title>
        <authorList>
            <person name="Rimmer C.O."/>
            <person name="Thomas J.C."/>
        </authorList>
    </citation>
    <scope>NUCLEOTIDE SEQUENCE</scope>
    <source>
        <strain evidence="12">CCM 8731</strain>
    </source>
</reference>
<dbReference type="AlphaFoldDB" id="A0A2C6WQQ5"/>
<dbReference type="CDD" id="cd24011">
    <property type="entry name" value="ASKHA_NBD_BK"/>
    <property type="match status" value="1"/>
</dbReference>
<evidence type="ECO:0000256" key="4">
    <source>
        <dbReference type="ARBA" id="ARBA00022679"/>
    </source>
</evidence>
<keyword evidence="5 9" id="KW-0547">Nucleotide-binding</keyword>
<dbReference type="EC" id="2.7.2.7" evidence="9"/>
<proteinExistence type="inferred from homology"/>
<dbReference type="OrthoDB" id="9771859at2"/>
<dbReference type="PRINTS" id="PR00471">
    <property type="entry name" value="ACETATEKNASE"/>
</dbReference>
<protein>
    <recommendedName>
        <fullName evidence="9">Probable butyrate kinase</fullName>
        <shortName evidence="9">BK</shortName>
        <ecNumber evidence="9">2.7.2.7</ecNumber>
    </recommendedName>
    <alternativeName>
        <fullName evidence="9">Branched-chain carboxylic acid kinase</fullName>
    </alternativeName>
</protein>
<dbReference type="SUPFAM" id="SSF53067">
    <property type="entry name" value="Actin-like ATPase domain"/>
    <property type="match status" value="2"/>
</dbReference>
<evidence type="ECO:0000256" key="3">
    <source>
        <dbReference type="ARBA" id="ARBA00022490"/>
    </source>
</evidence>
<dbReference type="Gene3D" id="3.30.420.40">
    <property type="match status" value="2"/>
</dbReference>
<evidence type="ECO:0000313" key="14">
    <source>
        <dbReference type="Proteomes" id="UP001056588"/>
    </source>
</evidence>
<dbReference type="PANTHER" id="PTHR21060">
    <property type="entry name" value="ACETATE KINASE"/>
    <property type="match status" value="1"/>
</dbReference>
<evidence type="ECO:0000256" key="9">
    <source>
        <dbReference type="HAMAP-Rule" id="MF_00542"/>
    </source>
</evidence>
<dbReference type="PANTHER" id="PTHR21060:SF3">
    <property type="entry name" value="BUTYRATE KINASE 2-RELATED"/>
    <property type="match status" value="1"/>
</dbReference>
<dbReference type="GO" id="GO:0005524">
    <property type="term" value="F:ATP binding"/>
    <property type="evidence" value="ECO:0007669"/>
    <property type="project" value="UniProtKB-KW"/>
</dbReference>
<reference evidence="13" key="2">
    <citation type="submission" date="2017-10" db="EMBL/GenBank/DDBJ databases">
        <title>Staphylococcus edaphicus sp. nov., isolated in Antarctica, harbouring mecC gene and genomic islands essential in adaptation to extreme environment.</title>
        <authorList>
            <person name="Pantucek R."/>
            <person name="Sedlacek I."/>
            <person name="Indrakova A."/>
            <person name="Vrbovska V."/>
            <person name="Maslanova I."/>
            <person name="Kovarovic V."/>
            <person name="Svec P."/>
            <person name="Kralova S."/>
            <person name="Kristofova L."/>
            <person name="Keklakova J."/>
            <person name="Petras P."/>
            <person name="Doskar J."/>
        </authorList>
    </citation>
    <scope>NUCLEOTIDE SEQUENCE [LARGE SCALE GENOMIC DNA]</scope>
    <source>
        <strain evidence="13">CCM 5085</strain>
    </source>
</reference>
<evidence type="ECO:0000256" key="7">
    <source>
        <dbReference type="ARBA" id="ARBA00022840"/>
    </source>
</evidence>
<accession>A0A2C6WQQ5</accession>
<dbReference type="Proteomes" id="UP001056588">
    <property type="component" value="Chromosome"/>
</dbReference>
<keyword evidence="7 9" id="KW-0067">ATP-binding</keyword>